<evidence type="ECO:0000313" key="3">
    <source>
        <dbReference type="Proteomes" id="UP000325081"/>
    </source>
</evidence>
<name>A0A5A7QY22_STRAF</name>
<dbReference type="AlphaFoldDB" id="A0A5A7QY22"/>
<sequence length="559" mass="62391">METATVGPVWARPAFKPVPFGCHVTLVEALLDGAHGDYGVAELAGDENQILIPVEGGGLVAHGPTPGPSRLEPELTLDPDFWGGQWRQVGDYVKILGFDDGEPEVPEFRRLVHLGAREDHKWLGGVGAPRLGERVVGLRADPDRQLDVAGDSAGVVAGGGGGAALEVVPLWGEGAVGRVSDWDVGQVEADAAEKFLRRAAVPDGDLEGGAGGGFLVVADGEHLVPLGVRRRVATRRGSRGLRFGEVAGGADLHVRALFRAEPTGLDDPHEEVLHRLHQIEGLDPLRRVPGQFPGDYPRRVVPVRRWPPGDPHPLPRPHRRPVQPIPHLHSPHIWRKHMRRPHVLLRLGAVLWRRRRLVSPDKRRRVLPGLHGYMGRHRHRHRWRRLLHNHQHRPLHHLLRTRRLLRLLLLRRRTRRLLLLLLLRRLLENLLIIINLQPQFAPNPAEHALLLQREIHQTLFPSPSKLRPVQLYPSQKMVLPRVSIAELLVVENLDVELLELHGVGVGDDELQGLVPYRVQVPLHGGRPPLLAVEICHHVRARAALPVLGEKVPGLDYLDY</sequence>
<accession>A0A5A7QY22</accession>
<proteinExistence type="predicted"/>
<keyword evidence="3" id="KW-1185">Reference proteome</keyword>
<evidence type="ECO:0000313" key="2">
    <source>
        <dbReference type="EMBL" id="GER49999.1"/>
    </source>
</evidence>
<comment type="caution">
    <text evidence="2">The sequence shown here is derived from an EMBL/GenBank/DDBJ whole genome shotgun (WGS) entry which is preliminary data.</text>
</comment>
<dbReference type="Proteomes" id="UP000325081">
    <property type="component" value="Unassembled WGS sequence"/>
</dbReference>
<organism evidence="2 3">
    <name type="scientific">Striga asiatica</name>
    <name type="common">Asiatic witchweed</name>
    <name type="synonym">Buchnera asiatica</name>
    <dbReference type="NCBI Taxonomy" id="4170"/>
    <lineage>
        <taxon>Eukaryota</taxon>
        <taxon>Viridiplantae</taxon>
        <taxon>Streptophyta</taxon>
        <taxon>Embryophyta</taxon>
        <taxon>Tracheophyta</taxon>
        <taxon>Spermatophyta</taxon>
        <taxon>Magnoliopsida</taxon>
        <taxon>eudicotyledons</taxon>
        <taxon>Gunneridae</taxon>
        <taxon>Pentapetalae</taxon>
        <taxon>asterids</taxon>
        <taxon>lamiids</taxon>
        <taxon>Lamiales</taxon>
        <taxon>Orobanchaceae</taxon>
        <taxon>Buchnereae</taxon>
        <taxon>Striga</taxon>
    </lineage>
</organism>
<gene>
    <name evidence="2" type="ORF">STAS_27277</name>
</gene>
<dbReference type="EMBL" id="BKCP01008959">
    <property type="protein sequence ID" value="GER49999.1"/>
    <property type="molecule type" value="Genomic_DNA"/>
</dbReference>
<protein>
    <submittedName>
        <fullName evidence="2">GATA zinc finger domain-containing protein 1</fullName>
    </submittedName>
</protein>
<evidence type="ECO:0000256" key="1">
    <source>
        <dbReference type="SAM" id="MobiDB-lite"/>
    </source>
</evidence>
<reference evidence="3" key="1">
    <citation type="journal article" date="2019" name="Curr. Biol.">
        <title>Genome Sequence of Striga asiatica Provides Insight into the Evolution of Plant Parasitism.</title>
        <authorList>
            <person name="Yoshida S."/>
            <person name="Kim S."/>
            <person name="Wafula E.K."/>
            <person name="Tanskanen J."/>
            <person name="Kim Y.M."/>
            <person name="Honaas L."/>
            <person name="Yang Z."/>
            <person name="Spallek T."/>
            <person name="Conn C.E."/>
            <person name="Ichihashi Y."/>
            <person name="Cheong K."/>
            <person name="Cui S."/>
            <person name="Der J.P."/>
            <person name="Gundlach H."/>
            <person name="Jiao Y."/>
            <person name="Hori C."/>
            <person name="Ishida J.K."/>
            <person name="Kasahara H."/>
            <person name="Kiba T."/>
            <person name="Kim M.S."/>
            <person name="Koo N."/>
            <person name="Laohavisit A."/>
            <person name="Lee Y.H."/>
            <person name="Lumba S."/>
            <person name="McCourt P."/>
            <person name="Mortimer J.C."/>
            <person name="Mutuku J.M."/>
            <person name="Nomura T."/>
            <person name="Sasaki-Sekimoto Y."/>
            <person name="Seto Y."/>
            <person name="Wang Y."/>
            <person name="Wakatake T."/>
            <person name="Sakakibara H."/>
            <person name="Demura T."/>
            <person name="Yamaguchi S."/>
            <person name="Yoneyama K."/>
            <person name="Manabe R.I."/>
            <person name="Nelson D.C."/>
            <person name="Schulman A.H."/>
            <person name="Timko M.P."/>
            <person name="dePamphilis C.W."/>
            <person name="Choi D."/>
            <person name="Shirasu K."/>
        </authorList>
    </citation>
    <scope>NUCLEOTIDE SEQUENCE [LARGE SCALE GENOMIC DNA]</scope>
    <source>
        <strain evidence="3">cv. UVA1</strain>
    </source>
</reference>
<dbReference type="OrthoDB" id="10508153at2759"/>
<feature type="region of interest" description="Disordered" evidence="1">
    <location>
        <begin position="303"/>
        <end position="323"/>
    </location>
</feature>